<dbReference type="ChiTaRS" id="USP46">
    <property type="organism name" value="human"/>
</dbReference>
<name>L8ECJ9_HUMAN</name>
<organism evidence="1">
    <name type="scientific">Homo sapiens</name>
    <name type="common">Human</name>
    <dbReference type="NCBI Taxonomy" id="9606"/>
    <lineage>
        <taxon>Eukaryota</taxon>
        <taxon>Metazoa</taxon>
        <taxon>Chordata</taxon>
        <taxon>Craniata</taxon>
        <taxon>Vertebrata</taxon>
        <taxon>Euteleostomi</taxon>
        <taxon>Mammalia</taxon>
        <taxon>Eutheria</taxon>
        <taxon>Euarchontoglires</taxon>
        <taxon>Primates</taxon>
        <taxon>Haplorrhini</taxon>
        <taxon>Catarrhini</taxon>
        <taxon>Hominidae</taxon>
        <taxon>Homo</taxon>
    </lineage>
</organism>
<evidence type="ECO:0000313" key="1">
    <source>
        <dbReference type="EMBL" id="CCQ43697.1"/>
    </source>
</evidence>
<dbReference type="OrthoDB" id="27652at2759"/>
<dbReference type="EMBL" id="HF584200">
    <property type="protein sequence ID" value="CCQ43697.1"/>
    <property type="molecule type" value="Genomic_DNA"/>
</dbReference>
<proteinExistence type="predicted"/>
<protein>
    <submittedName>
        <fullName evidence="1">Alternative protein USP46</fullName>
    </submittedName>
</protein>
<gene>
    <name evidence="1" type="primary">USP46</name>
</gene>
<reference evidence="1" key="1">
    <citation type="journal article" date="2013" name="PLoS ONE">
        <title>Direct detection of alternative open reading frames translation products in human significantly expands the proteome.</title>
        <authorList>
            <person name="Vanderperre B."/>
            <person name="Lucier J.-F."/>
            <person name="Motard J."/>
            <person name="Tremblay G."/>
            <person name="Vanderperre S."/>
            <person name="Wisztorski M."/>
            <person name="Salzet M."/>
            <person name="Boisvert F.-M."/>
            <person name="Roucou X."/>
        </authorList>
    </citation>
    <scope>NUCLEOTIDE SEQUENCE</scope>
</reference>
<dbReference type="AlphaFoldDB" id="L8ECJ9"/>
<sequence>MVLWAVQASVLGEASGNLQSAEGKGKASPSYMAGARGREQRGRGYTLFFPFFFLRWSLTVTQAGVQ</sequence>
<accession>L8ECJ9</accession>